<reference evidence="7 8" key="1">
    <citation type="submission" date="2020-07" db="EMBL/GenBank/DDBJ databases">
        <authorList>
            <person name="Feng H."/>
        </authorList>
    </citation>
    <scope>NUCLEOTIDE SEQUENCE [LARGE SCALE GENOMIC DNA]</scope>
    <source>
        <strain evidence="8">s-11</strain>
    </source>
</reference>
<dbReference type="InterPro" id="IPR005771">
    <property type="entry name" value="GalU_uridylyltTrfase_bac/arc"/>
</dbReference>
<organism evidence="7 8">
    <name type="scientific">Thermoactinomyces daqus</name>
    <dbReference type="NCBI Taxonomy" id="1329516"/>
    <lineage>
        <taxon>Bacteria</taxon>
        <taxon>Bacillati</taxon>
        <taxon>Bacillota</taxon>
        <taxon>Bacilli</taxon>
        <taxon>Bacillales</taxon>
        <taxon>Thermoactinomycetaceae</taxon>
        <taxon>Thermoactinomyces</taxon>
    </lineage>
</organism>
<dbReference type="GO" id="GO:0003983">
    <property type="term" value="F:UTP:glucose-1-phosphate uridylyltransferase activity"/>
    <property type="evidence" value="ECO:0007669"/>
    <property type="project" value="UniProtKB-EC"/>
</dbReference>
<dbReference type="OrthoDB" id="9803871at2"/>
<dbReference type="SUPFAM" id="SSF53448">
    <property type="entry name" value="Nucleotide-diphospho-sugar transferases"/>
    <property type="match status" value="1"/>
</dbReference>
<dbReference type="GO" id="GO:0006011">
    <property type="term" value="P:UDP-alpha-D-glucose metabolic process"/>
    <property type="evidence" value="ECO:0007669"/>
    <property type="project" value="InterPro"/>
</dbReference>
<accession>A0A7W1XCG6</accession>
<name>A0A7W1XCG6_9BACL</name>
<keyword evidence="3 7" id="KW-0808">Transferase</keyword>
<comment type="catalytic activity">
    <reaction evidence="5">
        <text>alpha-D-glucose 1-phosphate + UTP + H(+) = UDP-alpha-D-glucose + diphosphate</text>
        <dbReference type="Rhea" id="RHEA:19889"/>
        <dbReference type="ChEBI" id="CHEBI:15378"/>
        <dbReference type="ChEBI" id="CHEBI:33019"/>
        <dbReference type="ChEBI" id="CHEBI:46398"/>
        <dbReference type="ChEBI" id="CHEBI:58601"/>
        <dbReference type="ChEBI" id="CHEBI:58885"/>
        <dbReference type="EC" id="2.7.7.9"/>
    </reaction>
</comment>
<dbReference type="Gene3D" id="3.90.550.10">
    <property type="entry name" value="Spore Coat Polysaccharide Biosynthesis Protein SpsA, Chain A"/>
    <property type="match status" value="1"/>
</dbReference>
<feature type="domain" description="Nucleotidyl transferase" evidence="6">
    <location>
        <begin position="5"/>
        <end position="240"/>
    </location>
</feature>
<dbReference type="AlphaFoldDB" id="A0A7W1XCG6"/>
<comment type="caution">
    <text evidence="7">The sequence shown here is derived from an EMBL/GenBank/DDBJ whole genome shotgun (WGS) entry which is preliminary data.</text>
</comment>
<sequence>MRVRKAVIPAAGMGRRFLPITRAIPKPMLPIVDRPALHYLVDEAKRSGIEQIAIIVGYGRQVIQTYFAGDPQVTLIDQPEPKGSGHAVFMARSFVGDEPFAVLLGDIVIDSDPPCTGQLIDAFQRHKSPVLAVETLKYELLSQHNAIEYQPIDENEVLIRHIVEKPQENVPSAVTAIGRYIFPPGIFPVLSKTRPGFDGEIQLTDAINTLLQRERGIGLFYKGKRFDIGDKRDYVMANLEFALKREQYSEDLWSALEKLANPVGE</sequence>
<evidence type="ECO:0000256" key="3">
    <source>
        <dbReference type="ARBA" id="ARBA00022679"/>
    </source>
</evidence>
<protein>
    <recommendedName>
        <fullName evidence="2">UTP--glucose-1-phosphate uridylyltransferase</fullName>
        <ecNumber evidence="2">2.7.7.9</ecNumber>
    </recommendedName>
</protein>
<dbReference type="RefSeq" id="WP_033102326.1">
    <property type="nucleotide sequence ID" value="NZ_JACEIP010000027.1"/>
</dbReference>
<dbReference type="InterPro" id="IPR005835">
    <property type="entry name" value="NTP_transferase_dom"/>
</dbReference>
<evidence type="ECO:0000259" key="6">
    <source>
        <dbReference type="Pfam" id="PF00483"/>
    </source>
</evidence>
<dbReference type="EMBL" id="JACEIP010000027">
    <property type="protein sequence ID" value="MBA4544083.1"/>
    <property type="molecule type" value="Genomic_DNA"/>
</dbReference>
<dbReference type="PANTHER" id="PTHR43197:SF1">
    <property type="entry name" value="UTP--GLUCOSE-1-PHOSPHATE URIDYLYLTRANSFERASE"/>
    <property type="match status" value="1"/>
</dbReference>
<gene>
    <name evidence="7" type="ORF">H1164_14450</name>
</gene>
<dbReference type="EC" id="2.7.7.9" evidence="2"/>
<keyword evidence="8" id="KW-1185">Reference proteome</keyword>
<dbReference type="InterPro" id="IPR029044">
    <property type="entry name" value="Nucleotide-diphossugar_trans"/>
</dbReference>
<evidence type="ECO:0000256" key="4">
    <source>
        <dbReference type="ARBA" id="ARBA00022695"/>
    </source>
</evidence>
<evidence type="ECO:0000256" key="5">
    <source>
        <dbReference type="ARBA" id="ARBA00048128"/>
    </source>
</evidence>
<evidence type="ECO:0000256" key="1">
    <source>
        <dbReference type="ARBA" id="ARBA00006890"/>
    </source>
</evidence>
<dbReference type="PANTHER" id="PTHR43197">
    <property type="entry name" value="UTP--GLUCOSE-1-PHOSPHATE URIDYLYLTRANSFERASE"/>
    <property type="match status" value="1"/>
</dbReference>
<evidence type="ECO:0000256" key="2">
    <source>
        <dbReference type="ARBA" id="ARBA00012415"/>
    </source>
</evidence>
<dbReference type="Pfam" id="PF00483">
    <property type="entry name" value="NTP_transferase"/>
    <property type="match status" value="1"/>
</dbReference>
<evidence type="ECO:0000313" key="7">
    <source>
        <dbReference type="EMBL" id="MBA4544083.1"/>
    </source>
</evidence>
<evidence type="ECO:0000313" key="8">
    <source>
        <dbReference type="Proteomes" id="UP000530514"/>
    </source>
</evidence>
<comment type="similarity">
    <text evidence="1">Belongs to the UDPGP type 2 family.</text>
</comment>
<dbReference type="Proteomes" id="UP000530514">
    <property type="component" value="Unassembled WGS sequence"/>
</dbReference>
<keyword evidence="4 7" id="KW-0548">Nucleotidyltransferase</keyword>
<proteinExistence type="inferred from homology"/>